<evidence type="ECO:0000313" key="4">
    <source>
        <dbReference type="EMBL" id="KAK9786502.1"/>
    </source>
</evidence>
<dbReference type="InterPro" id="IPR037284">
    <property type="entry name" value="SUF_FeS_clus_asmbl_SufBD_sf"/>
</dbReference>
<feature type="domain" description="SUF system FeS cluster assembly SufBD core" evidence="2">
    <location>
        <begin position="255"/>
        <end position="484"/>
    </location>
</feature>
<dbReference type="Proteomes" id="UP001465755">
    <property type="component" value="Unassembled WGS sequence"/>
</dbReference>
<dbReference type="EMBL" id="JALJOQ010000270">
    <property type="protein sequence ID" value="KAK9786502.1"/>
    <property type="molecule type" value="Genomic_DNA"/>
</dbReference>
<dbReference type="InterPro" id="IPR000825">
    <property type="entry name" value="SUF_FeS_clus_asmbl_SufBD_core"/>
</dbReference>
<feature type="compositionally biased region" description="Polar residues" evidence="1">
    <location>
        <begin position="60"/>
        <end position="76"/>
    </location>
</feature>
<dbReference type="InterPro" id="IPR055346">
    <property type="entry name" value="Fe-S_cluster_assembly_SufBD"/>
</dbReference>
<keyword evidence="5" id="KW-1185">Reference proteome</keyword>
<comment type="caution">
    <text evidence="4">The sequence shown here is derived from an EMBL/GenBank/DDBJ whole genome shotgun (WGS) entry which is preliminary data.</text>
</comment>
<evidence type="ECO:0000256" key="1">
    <source>
        <dbReference type="SAM" id="MobiDB-lite"/>
    </source>
</evidence>
<dbReference type="NCBIfam" id="TIGR01981">
    <property type="entry name" value="sufD"/>
    <property type="match status" value="1"/>
</dbReference>
<dbReference type="GO" id="GO:0016226">
    <property type="term" value="P:iron-sulfur cluster assembly"/>
    <property type="evidence" value="ECO:0007669"/>
    <property type="project" value="InterPro"/>
</dbReference>
<reference evidence="4 5" key="1">
    <citation type="journal article" date="2024" name="Nat. Commun.">
        <title>Phylogenomics reveals the evolutionary origins of lichenization in chlorophyte algae.</title>
        <authorList>
            <person name="Puginier C."/>
            <person name="Libourel C."/>
            <person name="Otte J."/>
            <person name="Skaloud P."/>
            <person name="Haon M."/>
            <person name="Grisel S."/>
            <person name="Petersen M."/>
            <person name="Berrin J.G."/>
            <person name="Delaux P.M."/>
            <person name="Dal Grande F."/>
            <person name="Keller J."/>
        </authorList>
    </citation>
    <scope>NUCLEOTIDE SEQUENCE [LARGE SCALE GENOMIC DNA]</scope>
    <source>
        <strain evidence="4 5">SAG 2036</strain>
    </source>
</reference>
<sequence>MDFPCSKGFQHNCYSPPLPSVSTGYHRRVIPHRVSPGPKPSQFRRPSAAGVNGRAFVRSSAPQSEDQHPEQQSSLQRGVAEDPWLARTLSSFASLQSSQPSPWLQQLRDSCQQALQTQRMPTTRNEAFRFTDVSPILKSSFQMSTGTDAVSSSQVASHPLPDADGARIVLVNGQFAQHLSDTSQIPEGVFLGEVSDAPEEIASNLGQQARVRGGPFALVNGATAQQVLCLHVPEGTCLDVPVHILHLSTGASGDVSLSSPRTLIKLGPKAMATVVEEFSSPDASAHYFANAVGEIELGQGASLTHRYVQLENAQAWHMRGTMVRQQAHSVYELTETSLGASIARHDLNVEQAGEGTQTVMRSFLLCGDQQLHDLHSRLTLEHPDGVANQLHKCIVASPSGRGVFDGNVRVCRLAQKTDAAQLSRNLLLVPRATVNVKPNLQIVADDVKCSHGCTVSDLEEEQLFYFRARGIDDETARRILVYSFGSEVTQYFHSKPLIQRIQERVAATLAPTVNTILVEPQSVKPA</sequence>
<evidence type="ECO:0000259" key="3">
    <source>
        <dbReference type="Pfam" id="PF19295"/>
    </source>
</evidence>
<proteinExistence type="predicted"/>
<accession>A0AAW1NNG1</accession>
<dbReference type="Pfam" id="PF19295">
    <property type="entry name" value="SufBD_N"/>
    <property type="match status" value="1"/>
</dbReference>
<dbReference type="Pfam" id="PF01458">
    <property type="entry name" value="SUFBD_core"/>
    <property type="match status" value="1"/>
</dbReference>
<name>A0AAW1NNG1_9CHLO</name>
<organism evidence="4 5">
    <name type="scientific">Symbiochloris irregularis</name>
    <dbReference type="NCBI Taxonomy" id="706552"/>
    <lineage>
        <taxon>Eukaryota</taxon>
        <taxon>Viridiplantae</taxon>
        <taxon>Chlorophyta</taxon>
        <taxon>core chlorophytes</taxon>
        <taxon>Trebouxiophyceae</taxon>
        <taxon>Trebouxiales</taxon>
        <taxon>Trebouxiaceae</taxon>
        <taxon>Symbiochloris</taxon>
    </lineage>
</organism>
<feature type="region of interest" description="Disordered" evidence="1">
    <location>
        <begin position="57"/>
        <end position="78"/>
    </location>
</feature>
<dbReference type="PANTHER" id="PTHR43575:SF1">
    <property type="entry name" value="PROTEIN ABCI7, CHLOROPLASTIC"/>
    <property type="match status" value="1"/>
</dbReference>
<feature type="domain" description="SUF system FeS cluster assembly SufBD N-terminal" evidence="3">
    <location>
        <begin position="98"/>
        <end position="244"/>
    </location>
</feature>
<gene>
    <name evidence="4" type="ORF">WJX73_002676</name>
</gene>
<dbReference type="PANTHER" id="PTHR43575">
    <property type="entry name" value="PROTEIN ABCI7, CHLOROPLASTIC"/>
    <property type="match status" value="1"/>
</dbReference>
<dbReference type="AlphaFoldDB" id="A0AAW1NNG1"/>
<evidence type="ECO:0000313" key="5">
    <source>
        <dbReference type="Proteomes" id="UP001465755"/>
    </source>
</evidence>
<dbReference type="InterPro" id="IPR045595">
    <property type="entry name" value="SufBD_N"/>
</dbReference>
<dbReference type="InterPro" id="IPR011542">
    <property type="entry name" value="SUF_FeS_clus_asmbl_SufD"/>
</dbReference>
<dbReference type="SUPFAM" id="SSF101960">
    <property type="entry name" value="Stabilizer of iron transporter SufD"/>
    <property type="match status" value="1"/>
</dbReference>
<protein>
    <submittedName>
        <fullName evidence="4">Uncharacterized protein</fullName>
    </submittedName>
</protein>
<evidence type="ECO:0000259" key="2">
    <source>
        <dbReference type="Pfam" id="PF01458"/>
    </source>
</evidence>